<accession>A0A4D6XHV7</accession>
<name>A0A4D6XHV7_PSEPU</name>
<evidence type="ECO:0000313" key="1">
    <source>
        <dbReference type="EMBL" id="QCI13731.1"/>
    </source>
</evidence>
<evidence type="ECO:0000313" key="2">
    <source>
        <dbReference type="Proteomes" id="UP000298551"/>
    </source>
</evidence>
<dbReference type="AlphaFoldDB" id="A0A4D6XHV7"/>
<sequence length="62" mass="6953">MSNVSIALIKESNKRLCASATKAVVDRSSKLSPETINDMMKKAFNRLARYPDRRLVSAKHTC</sequence>
<dbReference type="RefSeq" id="WP_136915832.1">
    <property type="nucleotide sequence ID" value="NZ_CP039371.1"/>
</dbReference>
<gene>
    <name evidence="1" type="ORF">E6B08_21340</name>
</gene>
<dbReference type="Proteomes" id="UP000298551">
    <property type="component" value="Chromosome"/>
</dbReference>
<dbReference type="EMBL" id="CP039371">
    <property type="protein sequence ID" value="QCI13731.1"/>
    <property type="molecule type" value="Genomic_DNA"/>
</dbReference>
<reference evidence="2" key="1">
    <citation type="submission" date="2019-04" db="EMBL/GenBank/DDBJ databases">
        <title>Genome sequence of Pseudomonas putida 1290, an auxin catabolizing strain.</title>
        <authorList>
            <person name="Laird T.S."/>
            <person name="Leveau J.H.J."/>
        </authorList>
    </citation>
    <scope>NUCLEOTIDE SEQUENCE [LARGE SCALE GENOMIC DNA]</scope>
    <source>
        <strain evidence="2">1290</strain>
    </source>
</reference>
<organism evidence="1 2">
    <name type="scientific">Pseudomonas putida</name>
    <name type="common">Arthrobacter siderocapsulatus</name>
    <dbReference type="NCBI Taxonomy" id="303"/>
    <lineage>
        <taxon>Bacteria</taxon>
        <taxon>Pseudomonadati</taxon>
        <taxon>Pseudomonadota</taxon>
        <taxon>Gammaproteobacteria</taxon>
        <taxon>Pseudomonadales</taxon>
        <taxon>Pseudomonadaceae</taxon>
        <taxon>Pseudomonas</taxon>
    </lineage>
</organism>
<protein>
    <submittedName>
        <fullName evidence="1">Uncharacterized protein</fullName>
    </submittedName>
</protein>
<proteinExistence type="predicted"/>